<feature type="transmembrane region" description="Helical" evidence="2">
    <location>
        <begin position="330"/>
        <end position="352"/>
    </location>
</feature>
<feature type="transmembrane region" description="Helical" evidence="2">
    <location>
        <begin position="103"/>
        <end position="122"/>
    </location>
</feature>
<dbReference type="AlphaFoldDB" id="A0AAD9K102"/>
<evidence type="ECO:0000256" key="2">
    <source>
        <dbReference type="SAM" id="Phobius"/>
    </source>
</evidence>
<evidence type="ECO:0000313" key="3">
    <source>
        <dbReference type="EMBL" id="KAK2162410.1"/>
    </source>
</evidence>
<accession>A0AAD9K102</accession>
<feature type="transmembrane region" description="Helical" evidence="2">
    <location>
        <begin position="302"/>
        <end position="324"/>
    </location>
</feature>
<evidence type="ECO:0008006" key="5">
    <source>
        <dbReference type="Google" id="ProtNLM"/>
    </source>
</evidence>
<keyword evidence="2" id="KW-0472">Membrane</keyword>
<reference evidence="3" key="1">
    <citation type="journal article" date="2023" name="Mol. Biol. Evol.">
        <title>Third-Generation Sequencing Reveals the Adaptive Role of the Epigenome in Three Deep-Sea Polychaetes.</title>
        <authorList>
            <person name="Perez M."/>
            <person name="Aroh O."/>
            <person name="Sun Y."/>
            <person name="Lan Y."/>
            <person name="Juniper S.K."/>
            <person name="Young C.R."/>
            <person name="Angers B."/>
            <person name="Qian P.Y."/>
        </authorList>
    </citation>
    <scope>NUCLEOTIDE SEQUENCE</scope>
    <source>
        <strain evidence="3">P08H-3</strain>
    </source>
</reference>
<dbReference type="PANTHER" id="PTHR31154:SF4">
    <property type="entry name" value="MEMBRANE TRANSPORTER PROTEIN"/>
    <property type="match status" value="1"/>
</dbReference>
<feature type="transmembrane region" description="Helical" evidence="2">
    <location>
        <begin position="168"/>
        <end position="188"/>
    </location>
</feature>
<proteinExistence type="predicted"/>
<feature type="region of interest" description="Disordered" evidence="1">
    <location>
        <begin position="366"/>
        <end position="409"/>
    </location>
</feature>
<feature type="transmembrane region" description="Helical" evidence="2">
    <location>
        <begin position="208"/>
        <end position="236"/>
    </location>
</feature>
<evidence type="ECO:0000313" key="4">
    <source>
        <dbReference type="Proteomes" id="UP001208570"/>
    </source>
</evidence>
<feature type="transmembrane region" description="Helical" evidence="2">
    <location>
        <begin position="274"/>
        <end position="295"/>
    </location>
</feature>
<evidence type="ECO:0000256" key="1">
    <source>
        <dbReference type="SAM" id="MobiDB-lite"/>
    </source>
</evidence>
<feature type="transmembrane region" description="Helical" evidence="2">
    <location>
        <begin position="134"/>
        <end position="161"/>
    </location>
</feature>
<name>A0AAD9K102_9ANNE</name>
<keyword evidence="4" id="KW-1185">Reference proteome</keyword>
<feature type="compositionally biased region" description="Basic and acidic residues" evidence="1">
    <location>
        <begin position="389"/>
        <end position="409"/>
    </location>
</feature>
<dbReference type="EMBL" id="JAODUP010000099">
    <property type="protein sequence ID" value="KAK2162410.1"/>
    <property type="molecule type" value="Genomic_DNA"/>
</dbReference>
<feature type="transmembrane region" description="Helical" evidence="2">
    <location>
        <begin position="243"/>
        <end position="262"/>
    </location>
</feature>
<comment type="caution">
    <text evidence="3">The sequence shown here is derived from an EMBL/GenBank/DDBJ whole genome shotgun (WGS) entry which is preliminary data.</text>
</comment>
<dbReference type="Proteomes" id="UP001208570">
    <property type="component" value="Unassembled WGS sequence"/>
</dbReference>
<gene>
    <name evidence="3" type="ORF">LSH36_99g04046</name>
</gene>
<protein>
    <recommendedName>
        <fullName evidence="5">Sulfite exporter TauE/SafE</fullName>
    </recommendedName>
</protein>
<dbReference type="PANTHER" id="PTHR31154">
    <property type="entry name" value="MEMBRANE TRANSPORTER PROTEIN"/>
    <property type="match status" value="1"/>
</dbReference>
<sequence>MCVVMDVCKALAEIFLEMLSYLIKQDTMINMKDEVQLFRHEDVVTVELHFGAGSTSGKILSVESVCFKLIVTRSLGQEFKDPLTSEDEQQTKMTTFIAKYRRLLAFAIPALIFHFFWWPLVIKHDLWTLFSEHYIMAVTMIFGSIIAGMTSEGGGAVAFPVMTCVKKLIFVSVWFAFASVLVFLNHAAKRPTFVSIQNFNGWKATILIGFGFCGGIFTSFSGSGIDICSFMILTLLFRISEKVATPTSVILMAVNSVVGFYWRGIIINDISRDAWEYLLVYVPVVVIGAPVGSLIGSHFHRLVLAALVIIIDSVALASAFAIVRPLTPKVITACVMIIIICFVMFMGFTLVGQKLLDRYEVKGDSNRDNVNTTKPEEKLSSACNGLDARNTDRNYSLDEQSHHKESTKL</sequence>
<keyword evidence="2" id="KW-1133">Transmembrane helix</keyword>
<keyword evidence="2" id="KW-0812">Transmembrane</keyword>
<organism evidence="3 4">
    <name type="scientific">Paralvinella palmiformis</name>
    <dbReference type="NCBI Taxonomy" id="53620"/>
    <lineage>
        <taxon>Eukaryota</taxon>
        <taxon>Metazoa</taxon>
        <taxon>Spiralia</taxon>
        <taxon>Lophotrochozoa</taxon>
        <taxon>Annelida</taxon>
        <taxon>Polychaeta</taxon>
        <taxon>Sedentaria</taxon>
        <taxon>Canalipalpata</taxon>
        <taxon>Terebellida</taxon>
        <taxon>Terebelliformia</taxon>
        <taxon>Alvinellidae</taxon>
        <taxon>Paralvinella</taxon>
    </lineage>
</organism>